<gene>
    <name evidence="1" type="ORF">JTE90_016517</name>
</gene>
<protein>
    <submittedName>
        <fullName evidence="1">Uncharacterized protein</fullName>
    </submittedName>
</protein>
<reference evidence="1 2" key="1">
    <citation type="journal article" date="2022" name="Nat. Ecol. Evol.">
        <title>A masculinizing supergene underlies an exaggerated male reproductive morph in a spider.</title>
        <authorList>
            <person name="Hendrickx F."/>
            <person name="De Corte Z."/>
            <person name="Sonet G."/>
            <person name="Van Belleghem S.M."/>
            <person name="Kostlbacher S."/>
            <person name="Vangestel C."/>
        </authorList>
    </citation>
    <scope>NUCLEOTIDE SEQUENCE [LARGE SCALE GENOMIC DNA]</scope>
    <source>
        <strain evidence="1">W744_W776</strain>
    </source>
</reference>
<evidence type="ECO:0000313" key="2">
    <source>
        <dbReference type="Proteomes" id="UP000827092"/>
    </source>
</evidence>
<dbReference type="AlphaFoldDB" id="A0AAV6TD80"/>
<accession>A0AAV6TD80</accession>
<dbReference type="Proteomes" id="UP000827092">
    <property type="component" value="Unassembled WGS sequence"/>
</dbReference>
<dbReference type="EMBL" id="JAFNEN010006561">
    <property type="protein sequence ID" value="KAG8155826.1"/>
    <property type="molecule type" value="Genomic_DNA"/>
</dbReference>
<evidence type="ECO:0000313" key="1">
    <source>
        <dbReference type="EMBL" id="KAG8155826.1"/>
    </source>
</evidence>
<sequence>MRWIKREFPTVPIYYLANRSKGNGLGKISGGKKGPMLSLTLAEFVKRHESGSISGRCLPVSEIPLLHRFFTYSVKRKATLRITLLPQARCLLCRARSAP</sequence>
<proteinExistence type="predicted"/>
<organism evidence="1 2">
    <name type="scientific">Oedothorax gibbosus</name>
    <dbReference type="NCBI Taxonomy" id="931172"/>
    <lineage>
        <taxon>Eukaryota</taxon>
        <taxon>Metazoa</taxon>
        <taxon>Ecdysozoa</taxon>
        <taxon>Arthropoda</taxon>
        <taxon>Chelicerata</taxon>
        <taxon>Arachnida</taxon>
        <taxon>Araneae</taxon>
        <taxon>Araneomorphae</taxon>
        <taxon>Entelegynae</taxon>
        <taxon>Araneoidea</taxon>
        <taxon>Linyphiidae</taxon>
        <taxon>Erigoninae</taxon>
        <taxon>Oedothorax</taxon>
    </lineage>
</organism>
<comment type="caution">
    <text evidence="1">The sequence shown here is derived from an EMBL/GenBank/DDBJ whole genome shotgun (WGS) entry which is preliminary data.</text>
</comment>
<keyword evidence="2" id="KW-1185">Reference proteome</keyword>
<name>A0AAV6TD80_9ARAC</name>